<gene>
    <name evidence="1" type="ORF">HPP92_020933</name>
</gene>
<evidence type="ECO:0000313" key="2">
    <source>
        <dbReference type="Proteomes" id="UP000639772"/>
    </source>
</evidence>
<reference evidence="1 2" key="1">
    <citation type="journal article" date="2020" name="Nat. Food">
        <title>A phased Vanilla planifolia genome enables genetic improvement of flavour and production.</title>
        <authorList>
            <person name="Hasing T."/>
            <person name="Tang H."/>
            <person name="Brym M."/>
            <person name="Khazi F."/>
            <person name="Huang T."/>
            <person name="Chambers A.H."/>
        </authorList>
    </citation>
    <scope>NUCLEOTIDE SEQUENCE [LARGE SCALE GENOMIC DNA]</scope>
    <source>
        <tissue evidence="1">Leaf</tissue>
    </source>
</reference>
<organism evidence="1 2">
    <name type="scientific">Vanilla planifolia</name>
    <name type="common">Vanilla</name>
    <dbReference type="NCBI Taxonomy" id="51239"/>
    <lineage>
        <taxon>Eukaryota</taxon>
        <taxon>Viridiplantae</taxon>
        <taxon>Streptophyta</taxon>
        <taxon>Embryophyta</taxon>
        <taxon>Tracheophyta</taxon>
        <taxon>Spermatophyta</taxon>
        <taxon>Magnoliopsida</taxon>
        <taxon>Liliopsida</taxon>
        <taxon>Asparagales</taxon>
        <taxon>Orchidaceae</taxon>
        <taxon>Vanilloideae</taxon>
        <taxon>Vanilleae</taxon>
        <taxon>Vanilla</taxon>
    </lineage>
</organism>
<dbReference type="AlphaFoldDB" id="A0A835UI20"/>
<dbReference type="Proteomes" id="UP000639772">
    <property type="component" value="Chromosome 11"/>
</dbReference>
<name>A0A835UI20_VANPL</name>
<accession>A0A835UI20</accession>
<dbReference type="EMBL" id="JADCNM010000011">
    <property type="protein sequence ID" value="KAG0462457.1"/>
    <property type="molecule type" value="Genomic_DNA"/>
</dbReference>
<sequence length="116" mass="13052">MVGPSDLDRTQPTLQIIYPLRCAFQLFCTQNFTLQLQRVPLHAISALNHSLPLYSSQAHSAKSNHTKATICFLPKQFQLEITPSSEGEGKRKKLELVLSGSLKSSFFLLVSFECFH</sequence>
<comment type="caution">
    <text evidence="1">The sequence shown here is derived from an EMBL/GenBank/DDBJ whole genome shotgun (WGS) entry which is preliminary data.</text>
</comment>
<proteinExistence type="predicted"/>
<evidence type="ECO:0000313" key="1">
    <source>
        <dbReference type="EMBL" id="KAG0462457.1"/>
    </source>
</evidence>
<protein>
    <submittedName>
        <fullName evidence="1">Uncharacterized protein</fullName>
    </submittedName>
</protein>